<sequence>MVENKEIDIKKDPFEDSHAISFKALRDVDEKVFNKEEKELLKNICKEFSDWSTDKIVEQTHLESPWFYSKPFEKVDYKYSSDIDFFE</sequence>
<dbReference type="Pfam" id="PF13274">
    <property type="entry name" value="SocA_Panacea"/>
    <property type="match status" value="1"/>
</dbReference>
<reference evidence="2 3" key="1">
    <citation type="journal article" date="2016" name="Nat. Commun.">
        <title>Thousands of microbial genomes shed light on interconnected biogeochemical processes in an aquifer system.</title>
        <authorList>
            <person name="Anantharaman K."/>
            <person name="Brown C.T."/>
            <person name="Hug L.A."/>
            <person name="Sharon I."/>
            <person name="Castelle C.J."/>
            <person name="Probst A.J."/>
            <person name="Thomas B.C."/>
            <person name="Singh A."/>
            <person name="Wilkins M.J."/>
            <person name="Karaoz U."/>
            <person name="Brodie E.L."/>
            <person name="Williams K.H."/>
            <person name="Hubbard S.S."/>
            <person name="Banfield J.F."/>
        </authorList>
    </citation>
    <scope>NUCLEOTIDE SEQUENCE [LARGE SCALE GENOMIC DNA]</scope>
</reference>
<name>A0A1G2LST9_9BACT</name>
<comment type="caution">
    <text evidence="2">The sequence shown here is derived from an EMBL/GenBank/DDBJ whole genome shotgun (WGS) entry which is preliminary data.</text>
</comment>
<dbReference type="EMBL" id="MHQZ01000006">
    <property type="protein sequence ID" value="OHA14690.1"/>
    <property type="molecule type" value="Genomic_DNA"/>
</dbReference>
<proteinExistence type="predicted"/>
<dbReference type="InterPro" id="IPR025272">
    <property type="entry name" value="SocA_Panacea"/>
</dbReference>
<evidence type="ECO:0000259" key="1">
    <source>
        <dbReference type="Pfam" id="PF13274"/>
    </source>
</evidence>
<accession>A0A1G2LST9</accession>
<organism evidence="2 3">
    <name type="scientific">Candidatus Tagabacteria bacterium RIFCSPLOWO2_01_FULL_39_11</name>
    <dbReference type="NCBI Taxonomy" id="1802295"/>
    <lineage>
        <taxon>Bacteria</taxon>
        <taxon>Candidatus Tagaibacteriota</taxon>
    </lineage>
</organism>
<gene>
    <name evidence="2" type="ORF">A2909_03300</name>
</gene>
<evidence type="ECO:0000313" key="2">
    <source>
        <dbReference type="EMBL" id="OHA14690.1"/>
    </source>
</evidence>
<protein>
    <recommendedName>
        <fullName evidence="1">Antitoxin SocA-like Panacea domain-containing protein</fullName>
    </recommendedName>
</protein>
<dbReference type="AlphaFoldDB" id="A0A1G2LST9"/>
<dbReference type="Proteomes" id="UP000178302">
    <property type="component" value="Unassembled WGS sequence"/>
</dbReference>
<evidence type="ECO:0000313" key="3">
    <source>
        <dbReference type="Proteomes" id="UP000178302"/>
    </source>
</evidence>
<feature type="domain" description="Antitoxin SocA-like Panacea" evidence="1">
    <location>
        <begin position="5"/>
        <end position="66"/>
    </location>
</feature>